<dbReference type="Gene3D" id="3.40.50.720">
    <property type="entry name" value="NAD(P)-binding Rossmann-like Domain"/>
    <property type="match status" value="1"/>
</dbReference>
<dbReference type="InterPro" id="IPR000669">
    <property type="entry name" value="Mannitol_DH"/>
</dbReference>
<gene>
    <name evidence="4" type="primary">uxuB</name>
    <name evidence="4" type="ORF">SBA_ch2_2620</name>
</gene>
<evidence type="ECO:0000313" key="5">
    <source>
        <dbReference type="Proteomes" id="UP001059971"/>
    </source>
</evidence>
<dbReference type="InterPro" id="IPR013118">
    <property type="entry name" value="Mannitol_DH_C"/>
</dbReference>
<dbReference type="Pfam" id="PF01232">
    <property type="entry name" value="Mannitol_dh"/>
    <property type="match status" value="1"/>
</dbReference>
<dbReference type="InterPro" id="IPR036291">
    <property type="entry name" value="NAD(P)-bd_dom_sf"/>
</dbReference>
<sequence>MPRLSSGTLAAVPDTIVRPAYDRAQVKAGVVHLGIGAFHRAHQAVMFDDVLGAGDLRWGIRAVSLRSPGVRDQMAPQDGLYHLLVRDGADVATRLIGAVLDVSVAREDPAAVVAMLADADTHIVTLTVTEKGYKLDPATGALLADDADLAADLASLAAPVTAPGFLVAALAQRRARGLGPFTAISCDNLPRNGHRLRGAVIALAQRHDPALADWIATECAFPETMVDRIVPATTAEDVAAFARDCGLVDQALVKTEPFTQWVIEDKFCGPRPDFGAGVQIAMAVAPWEEAKLRLLNGAHSAIAYLGGLAGIAHVHEALERSAMRAYVERLWDETETTLSPPAELDVSAYRRNLMARFDNGALMHRTRQIAMDGSQKLPQRLLATIADRRAVGQGVGALALGVAAWIRWQAGVNDLGQPHVVDDPLADRIAALLAGQGDAAGRVRAMLSLDAVMPPALRRDAVFADLLTAHLSSLEDKGAMATVMAMAPLPA</sequence>
<dbReference type="EMBL" id="AP018818">
    <property type="protein sequence ID" value="BBF71729.1"/>
    <property type="molecule type" value="Genomic_DNA"/>
</dbReference>
<dbReference type="PANTHER" id="PTHR43362">
    <property type="entry name" value="MANNITOL DEHYDROGENASE DSF1-RELATED"/>
    <property type="match status" value="1"/>
</dbReference>
<evidence type="ECO:0000259" key="3">
    <source>
        <dbReference type="Pfam" id="PF08125"/>
    </source>
</evidence>
<evidence type="ECO:0000313" key="4">
    <source>
        <dbReference type="EMBL" id="BBF71729.1"/>
    </source>
</evidence>
<dbReference type="RefSeq" id="WP_261937350.1">
    <property type="nucleotide sequence ID" value="NZ_AP018818.1"/>
</dbReference>
<organism evidence="4 5">
    <name type="scientific">Sphingomonas bisphenolicum</name>
    <dbReference type="NCBI Taxonomy" id="296544"/>
    <lineage>
        <taxon>Bacteria</taxon>
        <taxon>Pseudomonadati</taxon>
        <taxon>Pseudomonadota</taxon>
        <taxon>Alphaproteobacteria</taxon>
        <taxon>Sphingomonadales</taxon>
        <taxon>Sphingomonadaceae</taxon>
        <taxon>Sphingomonas</taxon>
    </lineage>
</organism>
<evidence type="ECO:0000259" key="2">
    <source>
        <dbReference type="Pfam" id="PF01232"/>
    </source>
</evidence>
<feature type="domain" description="Mannitol dehydrogenase C-terminal" evidence="3">
    <location>
        <begin position="284"/>
        <end position="470"/>
    </location>
</feature>
<dbReference type="InterPro" id="IPR050988">
    <property type="entry name" value="Mannitol_DH/Oxidoreductase"/>
</dbReference>
<dbReference type="PRINTS" id="PR00084">
    <property type="entry name" value="MTLDHDRGNASE"/>
</dbReference>
<dbReference type="SUPFAM" id="SSF51735">
    <property type="entry name" value="NAD(P)-binding Rossmann-fold domains"/>
    <property type="match status" value="1"/>
</dbReference>
<keyword evidence="1" id="KW-0560">Oxidoreductase</keyword>
<dbReference type="Pfam" id="PF08125">
    <property type="entry name" value="Mannitol_dh_C"/>
    <property type="match status" value="1"/>
</dbReference>
<dbReference type="Gene3D" id="1.10.1040.10">
    <property type="entry name" value="N-(1-d-carboxylethyl)-l-norvaline Dehydrogenase, domain 2"/>
    <property type="match status" value="1"/>
</dbReference>
<accession>A0ABM7G9H6</accession>
<name>A0ABM7G9H6_9SPHN</name>
<protein>
    <submittedName>
        <fullName evidence="4">Mannitol dehydrogenase</fullName>
    </submittedName>
</protein>
<dbReference type="SUPFAM" id="SSF48179">
    <property type="entry name" value="6-phosphogluconate dehydrogenase C-terminal domain-like"/>
    <property type="match status" value="1"/>
</dbReference>
<dbReference type="PANTHER" id="PTHR43362:SF1">
    <property type="entry name" value="MANNITOL DEHYDROGENASE 2-RELATED"/>
    <property type="match status" value="1"/>
</dbReference>
<dbReference type="InterPro" id="IPR013131">
    <property type="entry name" value="Mannitol_DH_N"/>
</dbReference>
<feature type="domain" description="Mannitol dehydrogenase N-terminal" evidence="2">
    <location>
        <begin position="29"/>
        <end position="273"/>
    </location>
</feature>
<dbReference type="Proteomes" id="UP001059971">
    <property type="component" value="Chromosome 2"/>
</dbReference>
<evidence type="ECO:0000256" key="1">
    <source>
        <dbReference type="ARBA" id="ARBA00023002"/>
    </source>
</evidence>
<proteinExistence type="predicted"/>
<reference evidence="4" key="1">
    <citation type="submission" date="2018-07" db="EMBL/GenBank/DDBJ databases">
        <title>Complete genome sequence of Sphingomonas bisphenolicum strain AO1, a bisphenol A degradative bacterium isolated from Japanese farm field.</title>
        <authorList>
            <person name="Murakami M."/>
            <person name="Koh M."/>
            <person name="Koba S."/>
            <person name="Matsumura Y."/>
        </authorList>
    </citation>
    <scope>NUCLEOTIDE SEQUENCE</scope>
    <source>
        <strain evidence="4">AO1</strain>
    </source>
</reference>
<dbReference type="InterPro" id="IPR008927">
    <property type="entry name" value="6-PGluconate_DH-like_C_sf"/>
</dbReference>
<dbReference type="InterPro" id="IPR013328">
    <property type="entry name" value="6PGD_dom2"/>
</dbReference>
<keyword evidence="5" id="KW-1185">Reference proteome</keyword>